<evidence type="ECO:0000256" key="3">
    <source>
        <dbReference type="ARBA" id="ARBA00023163"/>
    </source>
</evidence>
<evidence type="ECO:0000313" key="6">
    <source>
        <dbReference type="EMBL" id="CQD06735.1"/>
    </source>
</evidence>
<protein>
    <submittedName>
        <fullName evidence="6">TetR family transcriptional regulator</fullName>
    </submittedName>
    <submittedName>
        <fullName evidence="7">TetR/AcrR family transcriptional regulator C-terminal domain-containing protein</fullName>
    </submittedName>
</protein>
<keyword evidence="1" id="KW-0805">Transcription regulation</keyword>
<dbReference type="SUPFAM" id="SSF48498">
    <property type="entry name" value="Tetracyclin repressor-like, C-terminal domain"/>
    <property type="match status" value="1"/>
</dbReference>
<accession>A0A0E4GWE3</accession>
<dbReference type="AlphaFoldDB" id="A0A0E4GWE3"/>
<keyword evidence="2 4" id="KW-0238">DNA-binding</keyword>
<dbReference type="STRING" id="141349.BN1232_01173"/>
<evidence type="ECO:0000313" key="8">
    <source>
        <dbReference type="Proteomes" id="UP000199251"/>
    </source>
</evidence>
<dbReference type="SUPFAM" id="SSF46689">
    <property type="entry name" value="Homeodomain-like"/>
    <property type="match status" value="1"/>
</dbReference>
<dbReference type="Proteomes" id="UP001055171">
    <property type="component" value="Chromosome"/>
</dbReference>
<dbReference type="GO" id="GO:0003700">
    <property type="term" value="F:DNA-binding transcription factor activity"/>
    <property type="evidence" value="ECO:0007669"/>
    <property type="project" value="TreeGrafter"/>
</dbReference>
<name>A0A0E4GWE3_MYCLN</name>
<proteinExistence type="predicted"/>
<dbReference type="GO" id="GO:0000976">
    <property type="term" value="F:transcription cis-regulatory region binding"/>
    <property type="evidence" value="ECO:0007669"/>
    <property type="project" value="TreeGrafter"/>
</dbReference>
<dbReference type="PANTHER" id="PTHR30055">
    <property type="entry name" value="HTH-TYPE TRANSCRIPTIONAL REGULATOR RUTR"/>
    <property type="match status" value="1"/>
</dbReference>
<dbReference type="Gene3D" id="1.10.357.10">
    <property type="entry name" value="Tetracycline Repressor, domain 2"/>
    <property type="match status" value="1"/>
</dbReference>
<evidence type="ECO:0000256" key="2">
    <source>
        <dbReference type="ARBA" id="ARBA00023125"/>
    </source>
</evidence>
<dbReference type="InterPro" id="IPR001647">
    <property type="entry name" value="HTH_TetR"/>
</dbReference>
<reference evidence="7" key="2">
    <citation type="submission" date="2022-08" db="EMBL/GenBank/DDBJ databases">
        <title>Complete genome sequence of 14 non-tuberculosis mycobacteria type-strains.</title>
        <authorList>
            <person name="Igarashi Y."/>
            <person name="Osugi A."/>
            <person name="Mitarai S."/>
        </authorList>
    </citation>
    <scope>NUCLEOTIDE SEQUENCE</scope>
    <source>
        <strain evidence="7">ATCC 51985</strain>
    </source>
</reference>
<dbReference type="PANTHER" id="PTHR30055:SF207">
    <property type="entry name" value="HTH-TYPE TRANSCRIPTIONAL REPRESSOR FATR"/>
    <property type="match status" value="1"/>
</dbReference>
<gene>
    <name evidence="6" type="ORF">BN1232_01173</name>
    <name evidence="7" type="ORF">MJO58_04970</name>
</gene>
<dbReference type="InterPro" id="IPR023772">
    <property type="entry name" value="DNA-bd_HTH_TetR-type_CS"/>
</dbReference>
<evidence type="ECO:0000313" key="7">
    <source>
        <dbReference type="EMBL" id="ULP43339.2"/>
    </source>
</evidence>
<evidence type="ECO:0000256" key="4">
    <source>
        <dbReference type="PROSITE-ProRule" id="PRU00335"/>
    </source>
</evidence>
<dbReference type="InterPro" id="IPR050109">
    <property type="entry name" value="HTH-type_TetR-like_transc_reg"/>
</dbReference>
<dbReference type="PROSITE" id="PS01081">
    <property type="entry name" value="HTH_TETR_1"/>
    <property type="match status" value="1"/>
</dbReference>
<dbReference type="EMBL" id="CP092423">
    <property type="protein sequence ID" value="ULP43339.2"/>
    <property type="molecule type" value="Genomic_DNA"/>
</dbReference>
<keyword evidence="9" id="KW-1185">Reference proteome</keyword>
<dbReference type="Pfam" id="PF02909">
    <property type="entry name" value="TetR_C_1"/>
    <property type="match status" value="1"/>
</dbReference>
<evidence type="ECO:0000259" key="5">
    <source>
        <dbReference type="PROSITE" id="PS50977"/>
    </source>
</evidence>
<keyword evidence="3" id="KW-0804">Transcription</keyword>
<evidence type="ECO:0000313" key="9">
    <source>
        <dbReference type="Proteomes" id="UP001055171"/>
    </source>
</evidence>
<dbReference type="RefSeq" id="WP_259608744.1">
    <property type="nucleotide sequence ID" value="NZ_CP092423.2"/>
</dbReference>
<dbReference type="InterPro" id="IPR009057">
    <property type="entry name" value="Homeodomain-like_sf"/>
</dbReference>
<dbReference type="GO" id="GO:0045892">
    <property type="term" value="P:negative regulation of DNA-templated transcription"/>
    <property type="evidence" value="ECO:0007669"/>
    <property type="project" value="InterPro"/>
</dbReference>
<reference evidence="6 8" key="1">
    <citation type="submission" date="2015-03" db="EMBL/GenBank/DDBJ databases">
        <authorList>
            <person name="Urmite Genomes"/>
        </authorList>
    </citation>
    <scope>NUCLEOTIDE SEQUENCE [LARGE SCALE GENOMIC DNA]</scope>
    <source>
        <strain evidence="6 8">CSUR P1491</strain>
    </source>
</reference>
<dbReference type="PROSITE" id="PS50977">
    <property type="entry name" value="HTH_TETR_2"/>
    <property type="match status" value="1"/>
</dbReference>
<dbReference type="InterPro" id="IPR036271">
    <property type="entry name" value="Tet_transcr_reg_TetR-rel_C_sf"/>
</dbReference>
<feature type="DNA-binding region" description="H-T-H motif" evidence="4">
    <location>
        <begin position="40"/>
        <end position="59"/>
    </location>
</feature>
<dbReference type="InterPro" id="IPR004111">
    <property type="entry name" value="Repressor_TetR_C"/>
</dbReference>
<sequence>MAVTGARPSRKVPHYGELDRAAIVAAAMRVAQRGGIRSVTVRALAGELGLSTTAMYHHVDGKRELLNLIAEATLSAVTLPDRGSWQRRLKVFARSARTALLRIDGIADVLQTYPAEGAALQVDLLMQRVLADAGVPEGRREGTRVLLMVFVLGSVSFEQAIEGLPTQLRVDPAERFEQGLEVLIAGIESMSR</sequence>
<feature type="domain" description="HTH tetR-type" evidence="5">
    <location>
        <begin position="17"/>
        <end position="77"/>
    </location>
</feature>
<evidence type="ECO:0000256" key="1">
    <source>
        <dbReference type="ARBA" id="ARBA00023015"/>
    </source>
</evidence>
<dbReference type="Gene3D" id="1.10.10.60">
    <property type="entry name" value="Homeodomain-like"/>
    <property type="match status" value="1"/>
</dbReference>
<organism evidence="6 8">
    <name type="scientific">Mycobacterium lentiflavum</name>
    <dbReference type="NCBI Taxonomy" id="141349"/>
    <lineage>
        <taxon>Bacteria</taxon>
        <taxon>Bacillati</taxon>
        <taxon>Actinomycetota</taxon>
        <taxon>Actinomycetes</taxon>
        <taxon>Mycobacteriales</taxon>
        <taxon>Mycobacteriaceae</taxon>
        <taxon>Mycobacterium</taxon>
        <taxon>Mycobacterium simiae complex</taxon>
    </lineage>
</organism>
<dbReference type="EMBL" id="CTEE01000001">
    <property type="protein sequence ID" value="CQD06735.1"/>
    <property type="molecule type" value="Genomic_DNA"/>
</dbReference>
<dbReference type="Proteomes" id="UP000199251">
    <property type="component" value="Unassembled WGS sequence"/>
</dbReference>
<dbReference type="Pfam" id="PF00440">
    <property type="entry name" value="TetR_N"/>
    <property type="match status" value="1"/>
</dbReference>